<feature type="region of interest" description="Disordered" evidence="1">
    <location>
        <begin position="132"/>
        <end position="206"/>
    </location>
</feature>
<dbReference type="InterPro" id="IPR027417">
    <property type="entry name" value="P-loop_NTPase"/>
</dbReference>
<gene>
    <name evidence="4" type="ORF">GCM10007857_46080</name>
</gene>
<reference evidence="5" key="1">
    <citation type="journal article" date="2019" name="Int. J. Syst. Evol. Microbiol.">
        <title>The Global Catalogue of Microorganisms (GCM) 10K type strain sequencing project: providing services to taxonomists for standard genome sequencing and annotation.</title>
        <authorList>
            <consortium name="The Broad Institute Genomics Platform"/>
            <consortium name="The Broad Institute Genome Sequencing Center for Infectious Disease"/>
            <person name="Wu L."/>
            <person name="Ma J."/>
        </authorList>
    </citation>
    <scope>NUCLEOTIDE SEQUENCE [LARGE SCALE GENOMIC DNA]</scope>
    <source>
        <strain evidence="5">NBRC 102520</strain>
    </source>
</reference>
<dbReference type="SUPFAM" id="SSF52540">
    <property type="entry name" value="P-loop containing nucleoside triphosphate hydrolases"/>
    <property type="match status" value="1"/>
</dbReference>
<proteinExistence type="predicted"/>
<dbReference type="Proteomes" id="UP001156905">
    <property type="component" value="Unassembled WGS sequence"/>
</dbReference>
<keyword evidence="2" id="KW-0472">Membrane</keyword>
<keyword evidence="2" id="KW-0812">Transmembrane</keyword>
<sequence>MATSSAPKPASNGRSESRSRFDRRDTSRRLALRSAVCAAFVGLCLFGMLDSRIRTDPFTADPGIAEWFFKPQPDPRLAIIPVLPMGGAGVLSWRPQATAWVSMRPPMPEAVPQRAAFNWLDRAYAEEAPGRKLGPKIDLAPADDTSKSPKNPAQQQLLSPQGPLNPQQQPLNQPPPSDSKLAARPAPRPTRLVPEPNADPSFADIPRRQPLSEAAYWAGCDVRGLRCVRLRGDDGAASTDGGRHWDGFPTDQNPAPFLVTNSVSLPLIPASDTFGGTTTTGIQSSARQAIINTQLPFSLSGYGVDDKVRGFRASRLSATLERSVGEYLRLTGASTRLNFFGLLPPEGASGPTLFGDVTARMFVLFADGRLMSTTLGLRSNAPDVVFHETKFISLPTGANLRSLHFQPDQQFGWISSGWNDGNEEGPLPAIFQTSDSGKTWERLFYRSHYAPWVLFFAMPGFTLAFFATAIAWRDFRDSRIDEGIAAVGTSDTPIGWRDLDVLGMKPLALALSRFVRNTSTTPPLTIAITGPWGTGKSSLMNLVAEDLHQRGASPVWFNAWHHQTEQSILAALLENIRGQAIPSAWRLSGLWFRMRLLYLHAGRDIVPLFLAIAVVVSVAWAFKWSAIGASLATLLNTSDWTKVGTWVDKASQWLDHVVFVGAGTLLLLIVKIYGTLNLKPSELMATLRGNAKLADFSAQLGFRYKFAKEFDAAGKALRTSTNPGLVIFIDDLDRCSPETLMAVLESINFLTTAGPCFIFLGMDEAKVVEIIAKQFADDQERARQYLKKLLNLTVPVPNVDVRNSIGLSFGDERPSDHASPWPDRARVALRYVPDVGIPAMALLLVIWLVASWANSLPIAVATPEAAPPSTARNEAGPVQGPTTVAPNSTADATSIDDIKIPVGTAEQLILHRQVSPYLGVAIALLLILMLGARRITMAKEDKVEDSKDFRAALAVWHPAVFAADPTPRGIKRHQNRLRLQAMRLRPAHETPDLLDRWFAIKPAAGTSLKISEPTLVALGGIIALCQDIPDWSVRPHPGPAAPRTAPSEAIIARCAQGFEQKFPDDWPPTKEAIDAFKALRRSL</sequence>
<evidence type="ECO:0000259" key="3">
    <source>
        <dbReference type="Pfam" id="PF07693"/>
    </source>
</evidence>
<comment type="caution">
    <text evidence="4">The sequence shown here is derived from an EMBL/GenBank/DDBJ whole genome shotgun (WGS) entry which is preliminary data.</text>
</comment>
<evidence type="ECO:0000313" key="5">
    <source>
        <dbReference type="Proteomes" id="UP001156905"/>
    </source>
</evidence>
<keyword evidence="2" id="KW-1133">Transmembrane helix</keyword>
<feature type="compositionally biased region" description="Polar residues" evidence="1">
    <location>
        <begin position="880"/>
        <end position="890"/>
    </location>
</feature>
<dbReference type="EMBL" id="BSOW01000016">
    <property type="protein sequence ID" value="GLR87896.1"/>
    <property type="molecule type" value="Genomic_DNA"/>
</dbReference>
<feature type="domain" description="KAP NTPase" evidence="3">
    <location>
        <begin position="506"/>
        <end position="801"/>
    </location>
</feature>
<feature type="compositionally biased region" description="Low complexity" evidence="1">
    <location>
        <begin position="152"/>
        <end position="171"/>
    </location>
</feature>
<evidence type="ECO:0000256" key="1">
    <source>
        <dbReference type="SAM" id="MobiDB-lite"/>
    </source>
</evidence>
<dbReference type="PANTHER" id="PTHR22674">
    <property type="entry name" value="NTPASE, KAP FAMILY P-LOOP DOMAIN-CONTAINING 1"/>
    <property type="match status" value="1"/>
</dbReference>
<accession>A0ABQ6B236</accession>
<evidence type="ECO:0000313" key="4">
    <source>
        <dbReference type="EMBL" id="GLR87896.1"/>
    </source>
</evidence>
<feature type="transmembrane region" description="Helical" evidence="2">
    <location>
        <begin position="653"/>
        <end position="674"/>
    </location>
</feature>
<name>A0ABQ6B236_9BRAD</name>
<dbReference type="Gene3D" id="3.40.50.300">
    <property type="entry name" value="P-loop containing nucleotide triphosphate hydrolases"/>
    <property type="match status" value="1"/>
</dbReference>
<feature type="transmembrane region" description="Helical" evidence="2">
    <location>
        <begin position="449"/>
        <end position="472"/>
    </location>
</feature>
<evidence type="ECO:0000256" key="2">
    <source>
        <dbReference type="SAM" id="Phobius"/>
    </source>
</evidence>
<feature type="transmembrane region" description="Helical" evidence="2">
    <location>
        <begin position="30"/>
        <end position="49"/>
    </location>
</feature>
<feature type="transmembrane region" description="Helical" evidence="2">
    <location>
        <begin position="831"/>
        <end position="850"/>
    </location>
</feature>
<feature type="compositionally biased region" description="Basic and acidic residues" evidence="1">
    <location>
        <begin position="15"/>
        <end position="24"/>
    </location>
</feature>
<protein>
    <recommendedName>
        <fullName evidence="3">KAP NTPase domain-containing protein</fullName>
    </recommendedName>
</protein>
<feature type="transmembrane region" description="Helical" evidence="2">
    <location>
        <begin position="914"/>
        <end position="932"/>
    </location>
</feature>
<feature type="region of interest" description="Disordered" evidence="1">
    <location>
        <begin position="1"/>
        <end position="24"/>
    </location>
</feature>
<dbReference type="InterPro" id="IPR011646">
    <property type="entry name" value="KAP_P-loop"/>
</dbReference>
<dbReference type="PANTHER" id="PTHR22674:SF6">
    <property type="entry name" value="NTPASE KAP FAMILY P-LOOP DOMAIN-CONTAINING PROTEIN 1"/>
    <property type="match status" value="1"/>
</dbReference>
<keyword evidence="5" id="KW-1185">Reference proteome</keyword>
<dbReference type="InterPro" id="IPR052754">
    <property type="entry name" value="NTPase_KAP_P-loop"/>
</dbReference>
<feature type="transmembrane region" description="Helical" evidence="2">
    <location>
        <begin position="605"/>
        <end position="633"/>
    </location>
</feature>
<feature type="region of interest" description="Disordered" evidence="1">
    <location>
        <begin position="866"/>
        <end position="890"/>
    </location>
</feature>
<organism evidence="4 5">
    <name type="scientific">Bradyrhizobium iriomotense</name>
    <dbReference type="NCBI Taxonomy" id="441950"/>
    <lineage>
        <taxon>Bacteria</taxon>
        <taxon>Pseudomonadati</taxon>
        <taxon>Pseudomonadota</taxon>
        <taxon>Alphaproteobacteria</taxon>
        <taxon>Hyphomicrobiales</taxon>
        <taxon>Nitrobacteraceae</taxon>
        <taxon>Bradyrhizobium</taxon>
    </lineage>
</organism>
<dbReference type="Pfam" id="PF07693">
    <property type="entry name" value="KAP_NTPase"/>
    <property type="match status" value="1"/>
</dbReference>